<organism evidence="1 2">
    <name type="scientific">Arabidopsis thaliana</name>
    <name type="common">Mouse-ear cress</name>
    <dbReference type="NCBI Taxonomy" id="3702"/>
    <lineage>
        <taxon>Eukaryota</taxon>
        <taxon>Viridiplantae</taxon>
        <taxon>Streptophyta</taxon>
        <taxon>Embryophyta</taxon>
        <taxon>Tracheophyta</taxon>
        <taxon>Spermatophyta</taxon>
        <taxon>Magnoliopsida</taxon>
        <taxon>eudicotyledons</taxon>
        <taxon>Gunneridae</taxon>
        <taxon>Pentapetalae</taxon>
        <taxon>rosids</taxon>
        <taxon>malvids</taxon>
        <taxon>Brassicales</taxon>
        <taxon>Brassicaceae</taxon>
        <taxon>Camelineae</taxon>
        <taxon>Arabidopsis</taxon>
    </lineage>
</organism>
<evidence type="ECO:0000313" key="1">
    <source>
        <dbReference type="EMBL" id="CAD5316379.1"/>
    </source>
</evidence>
<dbReference type="AlphaFoldDB" id="A0A7G2E523"/>
<sequence>MSFHLCIRTREHKIDILIDFARSRNMEKLSLEFLDYDFFYYLHIRELMVDFLLKKLVLEFLQTH</sequence>
<proteinExistence type="predicted"/>
<gene>
    <name evidence="1" type="ORF">AT9943_LOCUS4703</name>
</gene>
<dbReference type="EMBL" id="LR881466">
    <property type="protein sequence ID" value="CAD5316379.1"/>
    <property type="molecule type" value="Genomic_DNA"/>
</dbReference>
<reference evidence="1 2" key="1">
    <citation type="submission" date="2020-09" db="EMBL/GenBank/DDBJ databases">
        <authorList>
            <person name="Ashkenazy H."/>
        </authorList>
    </citation>
    <scope>NUCLEOTIDE SEQUENCE [LARGE SCALE GENOMIC DNA]</scope>
    <source>
        <strain evidence="2">cv. Cdm-0</strain>
    </source>
</reference>
<evidence type="ECO:0000313" key="2">
    <source>
        <dbReference type="Proteomes" id="UP000516314"/>
    </source>
</evidence>
<name>A0A7G2E523_ARATH</name>
<dbReference type="Proteomes" id="UP000516314">
    <property type="component" value="Chromosome 1"/>
</dbReference>
<protein>
    <submittedName>
        <fullName evidence="1">(thale cress) hypothetical protein</fullName>
    </submittedName>
</protein>
<accession>A0A7G2E523</accession>